<evidence type="ECO:0000313" key="3">
    <source>
        <dbReference type="Proteomes" id="UP000548326"/>
    </source>
</evidence>
<dbReference type="AlphaFoldDB" id="A0A841J9C2"/>
<name>A0A841J9C2_9SPHI</name>
<keyword evidence="1" id="KW-1133">Transmembrane helix</keyword>
<evidence type="ECO:0000256" key="1">
    <source>
        <dbReference type="SAM" id="Phobius"/>
    </source>
</evidence>
<dbReference type="InterPro" id="IPR045385">
    <property type="entry name" value="DUF6526"/>
</dbReference>
<proteinExistence type="predicted"/>
<feature type="transmembrane region" description="Helical" evidence="1">
    <location>
        <begin position="16"/>
        <end position="37"/>
    </location>
</feature>
<feature type="transmembrane region" description="Helical" evidence="1">
    <location>
        <begin position="43"/>
        <end position="64"/>
    </location>
</feature>
<gene>
    <name evidence="2" type="ORF">HDF22_001047</name>
</gene>
<keyword evidence="1" id="KW-0812">Transmembrane</keyword>
<reference evidence="2 3" key="1">
    <citation type="submission" date="2020-08" db="EMBL/GenBank/DDBJ databases">
        <title>Genomic Encyclopedia of Type Strains, Phase IV (KMG-V): Genome sequencing to study the core and pangenomes of soil and plant-associated prokaryotes.</title>
        <authorList>
            <person name="Whitman W."/>
        </authorList>
    </citation>
    <scope>NUCLEOTIDE SEQUENCE [LARGE SCALE GENOMIC DNA]</scope>
    <source>
        <strain evidence="2 3">MP601</strain>
    </source>
</reference>
<organism evidence="2 3">
    <name type="scientific">Mucilaginibacter lappiensis</name>
    <dbReference type="NCBI Taxonomy" id="354630"/>
    <lineage>
        <taxon>Bacteria</taxon>
        <taxon>Pseudomonadati</taxon>
        <taxon>Bacteroidota</taxon>
        <taxon>Sphingobacteriia</taxon>
        <taxon>Sphingobacteriales</taxon>
        <taxon>Sphingobacteriaceae</taxon>
        <taxon>Mucilaginibacter</taxon>
    </lineage>
</organism>
<dbReference type="Pfam" id="PF20136">
    <property type="entry name" value="DUF6526"/>
    <property type="match status" value="1"/>
</dbReference>
<sequence length="143" mass="16184">MTVQNFANHKRNVAGFHYLLGAMLILGLIVSAVNVVMQWHTANLMSALLIMLLFGCCLLMGLFVRMFPLKAQDRAIRAEEGLRYFILTRKPLDSRLTIAQIAALRFAPDAELIPLMERVVAENLSASEIKQAIKNWRADHHRV</sequence>
<evidence type="ECO:0000313" key="2">
    <source>
        <dbReference type="EMBL" id="MBB6126942.1"/>
    </source>
</evidence>
<protein>
    <submittedName>
        <fullName evidence="2">Uncharacterized protein</fullName>
    </submittedName>
</protein>
<accession>A0A841J9C2</accession>
<comment type="caution">
    <text evidence="2">The sequence shown here is derived from an EMBL/GenBank/DDBJ whole genome shotgun (WGS) entry which is preliminary data.</text>
</comment>
<dbReference type="Proteomes" id="UP000548326">
    <property type="component" value="Unassembled WGS sequence"/>
</dbReference>
<dbReference type="EMBL" id="JACHCA010000002">
    <property type="protein sequence ID" value="MBB6126942.1"/>
    <property type="molecule type" value="Genomic_DNA"/>
</dbReference>
<dbReference type="RefSeq" id="WP_183586068.1">
    <property type="nucleotide sequence ID" value="NZ_JACHCA010000002.1"/>
</dbReference>
<keyword evidence="1" id="KW-0472">Membrane</keyword>